<dbReference type="OrthoDB" id="9757917at2"/>
<feature type="region of interest" description="Disordered" evidence="1">
    <location>
        <begin position="351"/>
        <end position="376"/>
    </location>
</feature>
<dbReference type="EMBL" id="CP036422">
    <property type="protein sequence ID" value="QFU76223.1"/>
    <property type="molecule type" value="Genomic_DNA"/>
</dbReference>
<dbReference type="AlphaFoldDB" id="A0A5P9NK33"/>
<evidence type="ECO:0000313" key="3">
    <source>
        <dbReference type="Proteomes" id="UP000326287"/>
    </source>
</evidence>
<dbReference type="KEGG" id="halc:EY643_11435"/>
<name>A0A5P9NK33_9GAMM</name>
<dbReference type="Proteomes" id="UP000326287">
    <property type="component" value="Chromosome"/>
</dbReference>
<sequence length="376" mass="41077">MYRYSVDNAVTYTSEDLVLFRESPFACWMERLHLENPDHGIPPDSGSAEPGDTMTRQDDIAESLRGEGKQVALIDWDAPEALRRGEALQAMRQGVDFIVNGQLALGPLSGSANLLMRTSGYSELGNYLYIPCDTQGKTTIHSAFRLCFLADLLHGLQGQLPPQMLVIRGGDLLPLKTDDHIYHYRAVKQRFMSAMRDFRKHRMPDPAESSHFGRWSDCANEVLRQRAERDDIGEQLVAPEVEEAIADAVAAEQADAAEESLDVRFQNPIQARLATGRGLKVSGTLADQARALQVEVVPTAYEAAPQAPAVAPDAALDNLSFIGSGDLTSLPTDSGAFDVDCIDDSDYALPESDAAAAPVPRPFSSSLHTGDDDFER</sequence>
<protein>
    <submittedName>
        <fullName evidence="2">Uncharacterized protein</fullName>
    </submittedName>
</protein>
<keyword evidence="3" id="KW-1185">Reference proteome</keyword>
<gene>
    <name evidence="2" type="ORF">EY643_11435</name>
</gene>
<proteinExistence type="predicted"/>
<evidence type="ECO:0000256" key="1">
    <source>
        <dbReference type="SAM" id="MobiDB-lite"/>
    </source>
</evidence>
<accession>A0A5P9NK33</accession>
<organism evidence="2 3">
    <name type="scientific">Halioglobus maricola</name>
    <dbReference type="NCBI Taxonomy" id="2601894"/>
    <lineage>
        <taxon>Bacteria</taxon>
        <taxon>Pseudomonadati</taxon>
        <taxon>Pseudomonadota</taxon>
        <taxon>Gammaproteobacteria</taxon>
        <taxon>Cellvibrionales</taxon>
        <taxon>Halieaceae</taxon>
        <taxon>Halioglobus</taxon>
    </lineage>
</organism>
<evidence type="ECO:0000313" key="2">
    <source>
        <dbReference type="EMBL" id="QFU76223.1"/>
    </source>
</evidence>
<reference evidence="2 3" key="1">
    <citation type="submission" date="2019-02" db="EMBL/GenBank/DDBJ databases">
        <authorList>
            <person name="Li S.-H."/>
        </authorList>
    </citation>
    <scope>NUCLEOTIDE SEQUENCE [LARGE SCALE GENOMIC DNA]</scope>
    <source>
        <strain evidence="2 3">IMCC14385</strain>
    </source>
</reference>